<dbReference type="EC" id="3.1.4.-" evidence="2"/>
<dbReference type="GO" id="GO:0046872">
    <property type="term" value="F:metal ion binding"/>
    <property type="evidence" value="ECO:0007669"/>
    <property type="project" value="UniProtKB-KW"/>
</dbReference>
<name>A0A3M0A760_9FLAO</name>
<feature type="domain" description="Calcineurin-like phosphoesterase" evidence="3">
    <location>
        <begin position="36"/>
        <end position="182"/>
    </location>
</feature>
<evidence type="ECO:0000256" key="1">
    <source>
        <dbReference type="ARBA" id="ARBA00008950"/>
    </source>
</evidence>
<sequence>MFNFTENARSDCSDASGAEIAPDCFVSKNEIITMKKILLLSDTHSHIDDTILKYVNQADEVWHAGDIGDLVVTDTIKKLKPLRCVFGNIDDAQARLEFPLHNRFLCEGVDVWITHIGGYPGKYNLNIKEEISANPPNLFICGHSHILKVIFDKKNNFLHMNPGAAGKSGFHQVRTMLRFVIDGDKIKDLEIIEFEKKA</sequence>
<evidence type="ECO:0000313" key="5">
    <source>
        <dbReference type="Proteomes" id="UP000280368"/>
    </source>
</evidence>
<dbReference type="AlphaFoldDB" id="A0A3M0A760"/>
<comment type="caution">
    <text evidence="4">The sequence shown here is derived from an EMBL/GenBank/DDBJ whole genome shotgun (WGS) entry which is preliminary data.</text>
</comment>
<evidence type="ECO:0000313" key="4">
    <source>
        <dbReference type="EMBL" id="RMA78305.1"/>
    </source>
</evidence>
<reference evidence="4 5" key="1">
    <citation type="submission" date="2018-10" db="EMBL/GenBank/DDBJ databases">
        <title>Genomic Encyclopedia of Archaeal and Bacterial Type Strains, Phase II (KMG-II): from individual species to whole genera.</title>
        <authorList>
            <person name="Goeker M."/>
        </authorList>
    </citation>
    <scope>NUCLEOTIDE SEQUENCE [LARGE SCALE GENOMIC DNA]</scope>
    <source>
        <strain evidence="4 5">DSM 19727</strain>
    </source>
</reference>
<dbReference type="GO" id="GO:0016787">
    <property type="term" value="F:hydrolase activity"/>
    <property type="evidence" value="ECO:0007669"/>
    <property type="project" value="UniProtKB-UniRule"/>
</dbReference>
<comment type="cofactor">
    <cofactor evidence="2">
        <name>a divalent metal cation</name>
        <dbReference type="ChEBI" id="CHEBI:60240"/>
    </cofactor>
</comment>
<evidence type="ECO:0000259" key="3">
    <source>
        <dbReference type="Pfam" id="PF12850"/>
    </source>
</evidence>
<accession>A0A3M0A760</accession>
<dbReference type="SUPFAM" id="SSF56300">
    <property type="entry name" value="Metallo-dependent phosphatases"/>
    <property type="match status" value="1"/>
</dbReference>
<dbReference type="NCBIfam" id="TIGR00040">
    <property type="entry name" value="yfcE"/>
    <property type="match status" value="1"/>
</dbReference>
<keyword evidence="2" id="KW-0479">Metal-binding</keyword>
<dbReference type="EMBL" id="REFH01000007">
    <property type="protein sequence ID" value="RMA78305.1"/>
    <property type="molecule type" value="Genomic_DNA"/>
</dbReference>
<proteinExistence type="inferred from homology"/>
<comment type="similarity">
    <text evidence="1 2">Belongs to the metallophosphoesterase superfamily. YfcE family.</text>
</comment>
<organism evidence="4 5">
    <name type="scientific">Flavobacterium weaverense</name>
    <dbReference type="NCBI Taxonomy" id="271156"/>
    <lineage>
        <taxon>Bacteria</taxon>
        <taxon>Pseudomonadati</taxon>
        <taxon>Bacteroidota</taxon>
        <taxon>Flavobacteriia</taxon>
        <taxon>Flavobacteriales</taxon>
        <taxon>Flavobacteriaceae</taxon>
        <taxon>Flavobacterium</taxon>
    </lineage>
</organism>
<dbReference type="Gene3D" id="3.60.21.10">
    <property type="match status" value="1"/>
</dbReference>
<keyword evidence="5" id="KW-1185">Reference proteome</keyword>
<dbReference type="Pfam" id="PF12850">
    <property type="entry name" value="Metallophos_2"/>
    <property type="match status" value="1"/>
</dbReference>
<dbReference type="Proteomes" id="UP000280368">
    <property type="component" value="Unassembled WGS sequence"/>
</dbReference>
<protein>
    <recommendedName>
        <fullName evidence="2">Phosphoesterase</fullName>
        <ecNumber evidence="2">3.1.4.-</ecNumber>
    </recommendedName>
</protein>
<gene>
    <name evidence="4" type="ORF">BC961_0686</name>
</gene>
<evidence type="ECO:0000256" key="2">
    <source>
        <dbReference type="RuleBase" id="RU362039"/>
    </source>
</evidence>
<dbReference type="InterPro" id="IPR024654">
    <property type="entry name" value="Calcineurin-like_PHP_lpxH"/>
</dbReference>
<dbReference type="InterPro" id="IPR000979">
    <property type="entry name" value="Phosphodiesterase_MJ0936/Vps29"/>
</dbReference>
<dbReference type="InterPro" id="IPR029052">
    <property type="entry name" value="Metallo-depent_PP-like"/>
</dbReference>